<evidence type="ECO:0000256" key="8">
    <source>
        <dbReference type="RuleBase" id="RU003838"/>
    </source>
</evidence>
<sequence length="444" mass="50815">MNVNFAERAHNHNWKLDPIVRSLLDTDFYKLLMLQFIWKNFPQVSVTSEIHNRTLKVKLAERISADALREQLEHVRGLRLRRSELVWLAGNTFYGVRQIFQPAFLDWLEHDFRLSDYEIHEHDGQLVIRFSGLWTEVTLWEVYSLAIVSEMKTRAALAELSEIELDVLYARAKTRLWNKIEKLRAVEGLRLSDFGTRRRHSFLWQEYCVQAAAQALNTRNAIHTTDRFSGTSNTALAYKHDLEAIGTNAHELPMAMAAMASRGSDEELRASQYQVLELWAKSYGNELLIMLPDTFGTTQFLQGAPDWVAGWTGERIDSKDPFVAGDEYIAWLVQRGQNPRTKRLIASDGLDVDTIISLHEYFNGRIRFSAGWGTLLTNDFRDCHPRGEDTFEPISLVCKVTSADGRPTVKLSDNASKATGPVEEIERYRRVFGSPVPAEEPVLV</sequence>
<dbReference type="HAMAP" id="MF_00570">
    <property type="entry name" value="NAPRTase"/>
    <property type="match status" value="1"/>
</dbReference>
<dbReference type="EC" id="6.3.4.21" evidence="3 7"/>
<dbReference type="Gene3D" id="3.20.140.10">
    <property type="entry name" value="nicotinate phosphoribosyltransferase"/>
    <property type="match status" value="1"/>
</dbReference>
<dbReference type="GO" id="GO:0034355">
    <property type="term" value="P:NAD+ biosynthetic process via the salvage pathway"/>
    <property type="evidence" value="ECO:0007669"/>
    <property type="project" value="TreeGrafter"/>
</dbReference>
<evidence type="ECO:0000256" key="3">
    <source>
        <dbReference type="ARBA" id="ARBA00013236"/>
    </source>
</evidence>
<keyword evidence="5 7" id="KW-0436">Ligase</keyword>
<dbReference type="InterPro" id="IPR036068">
    <property type="entry name" value="Nicotinate_pribotase-like_C"/>
</dbReference>
<dbReference type="Pfam" id="PF17767">
    <property type="entry name" value="NAPRTase_N"/>
    <property type="match status" value="1"/>
</dbReference>
<comment type="pathway">
    <text evidence="1 7 8">Cofactor biosynthesis; NAD(+) biosynthesis; nicotinate D-ribonucleotide from nicotinate: step 1/1.</text>
</comment>
<dbReference type="SUPFAM" id="SSF54675">
    <property type="entry name" value="Nicotinate/Quinolinate PRTase N-terminal domain-like"/>
    <property type="match status" value="1"/>
</dbReference>
<dbReference type="NCBIfam" id="TIGR01514">
    <property type="entry name" value="NAPRTase"/>
    <property type="match status" value="1"/>
</dbReference>
<comment type="similarity">
    <text evidence="2 7 8">Belongs to the NAPRTase family.</text>
</comment>
<dbReference type="RefSeq" id="WP_184255206.1">
    <property type="nucleotide sequence ID" value="NZ_JACHIO010000007.1"/>
</dbReference>
<dbReference type="NCBIfam" id="NF003704">
    <property type="entry name" value="PRK05321.1"/>
    <property type="match status" value="1"/>
</dbReference>
<organism evidence="11 12">
    <name type="scientific">Granulicella mallensis</name>
    <dbReference type="NCBI Taxonomy" id="940614"/>
    <lineage>
        <taxon>Bacteria</taxon>
        <taxon>Pseudomonadati</taxon>
        <taxon>Acidobacteriota</taxon>
        <taxon>Terriglobia</taxon>
        <taxon>Terriglobales</taxon>
        <taxon>Acidobacteriaceae</taxon>
        <taxon>Granulicella</taxon>
    </lineage>
</organism>
<dbReference type="PANTHER" id="PTHR11098:SF1">
    <property type="entry name" value="NICOTINATE PHOSPHORIBOSYLTRANSFERASE"/>
    <property type="match status" value="1"/>
</dbReference>
<dbReference type="GO" id="GO:0016757">
    <property type="term" value="F:glycosyltransferase activity"/>
    <property type="evidence" value="ECO:0007669"/>
    <property type="project" value="UniProtKB-KW"/>
</dbReference>
<keyword evidence="6 7" id="KW-0662">Pyridine nucleotide biosynthesis</keyword>
<comment type="function">
    <text evidence="7 8">Catalyzes the synthesis of beta-nicotinate D-ribonucleotide from nicotinate and 5-phospho-D-ribose 1-phosphate at the expense of ATP.</text>
</comment>
<dbReference type="InterPro" id="IPR040727">
    <property type="entry name" value="NAPRTase_N"/>
</dbReference>
<feature type="domain" description="Nicotinate phosphoribosyltransferase N-terminal" evidence="10">
    <location>
        <begin position="24"/>
        <end position="149"/>
    </location>
</feature>
<evidence type="ECO:0000256" key="5">
    <source>
        <dbReference type="ARBA" id="ARBA00022598"/>
    </source>
</evidence>
<dbReference type="PIRSF" id="PIRSF000484">
    <property type="entry name" value="NAPRT"/>
    <property type="match status" value="1"/>
</dbReference>
<comment type="catalytic activity">
    <reaction evidence="7 8">
        <text>5-phospho-alpha-D-ribose 1-diphosphate + nicotinate + ATP + H2O = nicotinate beta-D-ribonucleotide + ADP + phosphate + diphosphate</text>
        <dbReference type="Rhea" id="RHEA:36163"/>
        <dbReference type="ChEBI" id="CHEBI:15377"/>
        <dbReference type="ChEBI" id="CHEBI:30616"/>
        <dbReference type="ChEBI" id="CHEBI:32544"/>
        <dbReference type="ChEBI" id="CHEBI:33019"/>
        <dbReference type="ChEBI" id="CHEBI:43474"/>
        <dbReference type="ChEBI" id="CHEBI:57502"/>
        <dbReference type="ChEBI" id="CHEBI:58017"/>
        <dbReference type="ChEBI" id="CHEBI:456216"/>
        <dbReference type="EC" id="6.3.4.21"/>
    </reaction>
</comment>
<name>A0A7W7ZPK5_9BACT</name>
<dbReference type="UniPathway" id="UPA00253">
    <property type="reaction ID" value="UER00457"/>
</dbReference>
<keyword evidence="11" id="KW-0808">Transferase</keyword>
<keyword evidence="11" id="KW-0328">Glycosyltransferase</keyword>
<proteinExistence type="inferred from homology"/>
<gene>
    <name evidence="7" type="primary">pncB</name>
    <name evidence="11" type="ORF">HDF15_002140</name>
</gene>
<evidence type="ECO:0000256" key="6">
    <source>
        <dbReference type="ARBA" id="ARBA00022642"/>
    </source>
</evidence>
<dbReference type="Proteomes" id="UP000584867">
    <property type="component" value="Unassembled WGS sequence"/>
</dbReference>
<comment type="caution">
    <text evidence="11">The sequence shown here is derived from an EMBL/GenBank/DDBJ whole genome shotgun (WGS) entry which is preliminary data.</text>
</comment>
<evidence type="ECO:0000259" key="10">
    <source>
        <dbReference type="Pfam" id="PF17767"/>
    </source>
</evidence>
<evidence type="ECO:0000259" key="9">
    <source>
        <dbReference type="Pfam" id="PF04095"/>
    </source>
</evidence>
<protein>
    <recommendedName>
        <fullName evidence="3 7">Nicotinate phosphoribosyltransferase</fullName>
        <shortName evidence="7">NAPRTase</shortName>
        <ecNumber evidence="3 7">6.3.4.21</ecNumber>
    </recommendedName>
</protein>
<evidence type="ECO:0000313" key="11">
    <source>
        <dbReference type="EMBL" id="MBB5063795.1"/>
    </source>
</evidence>
<evidence type="ECO:0000256" key="7">
    <source>
        <dbReference type="HAMAP-Rule" id="MF_00570"/>
    </source>
</evidence>
<dbReference type="GO" id="GO:0005829">
    <property type="term" value="C:cytosol"/>
    <property type="evidence" value="ECO:0007669"/>
    <property type="project" value="TreeGrafter"/>
</dbReference>
<accession>A0A7W7ZPK5</accession>
<feature type="domain" description="Nicotinate/nicotinamide phosphoribosyltransferase" evidence="9">
    <location>
        <begin position="190"/>
        <end position="434"/>
    </location>
</feature>
<dbReference type="GO" id="GO:0004516">
    <property type="term" value="F:nicotinate phosphoribosyltransferase activity"/>
    <property type="evidence" value="ECO:0007669"/>
    <property type="project" value="UniProtKB-UniRule"/>
</dbReference>
<keyword evidence="4 7" id="KW-0597">Phosphoprotein</keyword>
<dbReference type="InterPro" id="IPR006406">
    <property type="entry name" value="Nic_PRibTrfase"/>
</dbReference>
<dbReference type="PANTHER" id="PTHR11098">
    <property type="entry name" value="NICOTINATE PHOSPHORIBOSYLTRANSFERASE"/>
    <property type="match status" value="1"/>
</dbReference>
<dbReference type="InterPro" id="IPR007229">
    <property type="entry name" value="Nic_PRibTrfase-Fam"/>
</dbReference>
<reference evidence="11 12" key="1">
    <citation type="submission" date="2020-08" db="EMBL/GenBank/DDBJ databases">
        <title>Genomic Encyclopedia of Type Strains, Phase IV (KMG-V): Genome sequencing to study the core and pangenomes of soil and plant-associated prokaryotes.</title>
        <authorList>
            <person name="Whitman W."/>
        </authorList>
    </citation>
    <scope>NUCLEOTIDE SEQUENCE [LARGE SCALE GENOMIC DNA]</scope>
    <source>
        <strain evidence="11 12">X5P3</strain>
    </source>
</reference>
<dbReference type="EMBL" id="JACHIO010000007">
    <property type="protein sequence ID" value="MBB5063795.1"/>
    <property type="molecule type" value="Genomic_DNA"/>
</dbReference>
<evidence type="ECO:0000313" key="12">
    <source>
        <dbReference type="Proteomes" id="UP000584867"/>
    </source>
</evidence>
<comment type="PTM">
    <text evidence="7 8">Transiently phosphorylated on a His residue during the reaction cycle. Phosphorylation strongly increases the affinity for substrates and increases the rate of nicotinate D-ribonucleotide production. Dephosphorylation regenerates the low-affinity form of the enzyme, leading to product release.</text>
</comment>
<dbReference type="SUPFAM" id="SSF51690">
    <property type="entry name" value="Nicotinate/Quinolinate PRTase C-terminal domain-like"/>
    <property type="match status" value="1"/>
</dbReference>
<feature type="modified residue" description="Phosphohistidine; by autocatalysis" evidence="7">
    <location>
        <position position="250"/>
    </location>
</feature>
<evidence type="ECO:0000256" key="2">
    <source>
        <dbReference type="ARBA" id="ARBA00010897"/>
    </source>
</evidence>
<dbReference type="Pfam" id="PF04095">
    <property type="entry name" value="NAPRTase"/>
    <property type="match status" value="1"/>
</dbReference>
<evidence type="ECO:0000256" key="4">
    <source>
        <dbReference type="ARBA" id="ARBA00022553"/>
    </source>
</evidence>
<evidence type="ECO:0000256" key="1">
    <source>
        <dbReference type="ARBA" id="ARBA00004952"/>
    </source>
</evidence>
<dbReference type="InterPro" id="IPR041525">
    <property type="entry name" value="N/Namide_PRibTrfase"/>
</dbReference>
<dbReference type="AlphaFoldDB" id="A0A7W7ZPK5"/>